<comment type="caution">
    <text evidence="1">The sequence shown here is derived from an EMBL/GenBank/DDBJ whole genome shotgun (WGS) entry which is preliminary data.</text>
</comment>
<dbReference type="InterPro" id="IPR032675">
    <property type="entry name" value="LRR_dom_sf"/>
</dbReference>
<protein>
    <recommendedName>
        <fullName evidence="3">F-box domain-containing protein</fullName>
    </recommendedName>
</protein>
<dbReference type="InParanoid" id="G4THK0"/>
<evidence type="ECO:0008006" key="3">
    <source>
        <dbReference type="Google" id="ProtNLM"/>
    </source>
</evidence>
<sequence>MSKPDAFRRMICRINGSLDHASTQLLDVYWGSSFHGKEAATLGRLLALRAPFSRWRSLRLQTPVTLSPGALFHAPSMQGFTALESLSMGGAQTCPEMLHIIGQTATARLVELDIQGSYISPAEFLRHGGESILKFVRTMKIDNQFSNHSSFGRHIFPPNVTNLHTFAIPLIPLPHIRHLIAKGTPLLHLQKSSFPSLITLDISFASAADKFGDSILFPSLTYLVYRGPSFSQLPLIHAPALVSLQLRGNHIWKASAEDMLVHAFQKNLQYNLTPSSLTIDVHVRKSTMIIMISRHIERLRDLCVTLPSEEIAQHVVEHLLKASQDTYGSIIYAILSKLTLKLLWVTNDHPKWRALARKLVDSPNFSSMETVFIEWKDGSSLLERRT</sequence>
<gene>
    <name evidence="1" type="ORF">PIIN_04728</name>
</gene>
<dbReference type="EMBL" id="CAFZ01000095">
    <property type="protein sequence ID" value="CCA70793.1"/>
    <property type="molecule type" value="Genomic_DNA"/>
</dbReference>
<proteinExistence type="predicted"/>
<dbReference type="HOGENOM" id="CLU_715938_0_0_1"/>
<dbReference type="Proteomes" id="UP000007148">
    <property type="component" value="Unassembled WGS sequence"/>
</dbReference>
<evidence type="ECO:0000313" key="1">
    <source>
        <dbReference type="EMBL" id="CCA70793.1"/>
    </source>
</evidence>
<dbReference type="AlphaFoldDB" id="G4THK0"/>
<dbReference type="Gene3D" id="3.80.10.10">
    <property type="entry name" value="Ribonuclease Inhibitor"/>
    <property type="match status" value="1"/>
</dbReference>
<organism evidence="1 2">
    <name type="scientific">Serendipita indica (strain DSM 11827)</name>
    <name type="common">Root endophyte fungus</name>
    <name type="synonym">Piriformospora indica</name>
    <dbReference type="NCBI Taxonomy" id="1109443"/>
    <lineage>
        <taxon>Eukaryota</taxon>
        <taxon>Fungi</taxon>
        <taxon>Dikarya</taxon>
        <taxon>Basidiomycota</taxon>
        <taxon>Agaricomycotina</taxon>
        <taxon>Agaricomycetes</taxon>
        <taxon>Sebacinales</taxon>
        <taxon>Serendipitaceae</taxon>
        <taxon>Serendipita</taxon>
    </lineage>
</organism>
<reference evidence="1 2" key="1">
    <citation type="journal article" date="2011" name="PLoS Pathog.">
        <title>Endophytic Life Strategies Decoded by Genome and Transcriptome Analyses of the Mutualistic Root Symbiont Piriformospora indica.</title>
        <authorList>
            <person name="Zuccaro A."/>
            <person name="Lahrmann U."/>
            <person name="Guldener U."/>
            <person name="Langen G."/>
            <person name="Pfiffi S."/>
            <person name="Biedenkopf D."/>
            <person name="Wong P."/>
            <person name="Samans B."/>
            <person name="Grimm C."/>
            <person name="Basiewicz M."/>
            <person name="Murat C."/>
            <person name="Martin F."/>
            <person name="Kogel K.H."/>
        </authorList>
    </citation>
    <scope>NUCLEOTIDE SEQUENCE [LARGE SCALE GENOMIC DNA]</scope>
    <source>
        <strain evidence="1 2">DSM 11827</strain>
    </source>
</reference>
<dbReference type="SUPFAM" id="SSF52058">
    <property type="entry name" value="L domain-like"/>
    <property type="match status" value="1"/>
</dbReference>
<accession>G4THK0</accession>
<evidence type="ECO:0000313" key="2">
    <source>
        <dbReference type="Proteomes" id="UP000007148"/>
    </source>
</evidence>
<keyword evidence="2" id="KW-1185">Reference proteome</keyword>
<name>G4THK0_SERID</name>